<dbReference type="KEGG" id="phet:94288948"/>
<keyword evidence="3" id="KW-1185">Reference proteome</keyword>
<dbReference type="GeneID" id="94288948"/>
<name>A0A836L4K1_9TRYP</name>
<organism evidence="2 3">
    <name type="scientific">Porcisia hertigi</name>
    <dbReference type="NCBI Taxonomy" id="2761500"/>
    <lineage>
        <taxon>Eukaryota</taxon>
        <taxon>Discoba</taxon>
        <taxon>Euglenozoa</taxon>
        <taxon>Kinetoplastea</taxon>
        <taxon>Metakinetoplastina</taxon>
        <taxon>Trypanosomatida</taxon>
        <taxon>Trypanosomatidae</taxon>
        <taxon>Leishmaniinae</taxon>
        <taxon>Porcisia</taxon>
    </lineage>
</organism>
<feature type="compositionally biased region" description="Low complexity" evidence="1">
    <location>
        <begin position="170"/>
        <end position="185"/>
    </location>
</feature>
<dbReference type="RefSeq" id="XP_067755315.1">
    <property type="nucleotide sequence ID" value="XM_067898871.1"/>
</dbReference>
<feature type="compositionally biased region" description="Polar residues" evidence="1">
    <location>
        <begin position="326"/>
        <end position="336"/>
    </location>
</feature>
<feature type="region of interest" description="Disordered" evidence="1">
    <location>
        <begin position="1"/>
        <end position="32"/>
    </location>
</feature>
<gene>
    <name evidence="2" type="ORF">JKF63_02847</name>
</gene>
<protein>
    <submittedName>
        <fullName evidence="2">Uncharacterized protein</fullName>
    </submittedName>
</protein>
<accession>A0A836L4K1</accession>
<evidence type="ECO:0000313" key="3">
    <source>
        <dbReference type="Proteomes" id="UP000674318"/>
    </source>
</evidence>
<feature type="compositionally biased region" description="Acidic residues" evidence="1">
    <location>
        <begin position="294"/>
        <end position="315"/>
    </location>
</feature>
<feature type="compositionally biased region" description="Low complexity" evidence="1">
    <location>
        <begin position="409"/>
        <end position="420"/>
    </location>
</feature>
<evidence type="ECO:0000256" key="1">
    <source>
        <dbReference type="SAM" id="MobiDB-lite"/>
    </source>
</evidence>
<dbReference type="Proteomes" id="UP000674318">
    <property type="component" value="Unassembled WGS sequence"/>
</dbReference>
<reference evidence="2 3" key="1">
    <citation type="submission" date="2021-02" db="EMBL/GenBank/DDBJ databases">
        <title>Porcisia hertigi Genome sequencing and assembly.</title>
        <authorList>
            <person name="Almutairi H."/>
            <person name="Gatherer D."/>
        </authorList>
    </citation>
    <scope>NUCLEOTIDE SEQUENCE [LARGE SCALE GENOMIC DNA]</scope>
    <source>
        <strain evidence="2 3">C119</strain>
    </source>
</reference>
<proteinExistence type="predicted"/>
<dbReference type="AlphaFoldDB" id="A0A836L4K1"/>
<dbReference type="EMBL" id="JAFJZO010000030">
    <property type="protein sequence ID" value="KAG5498561.1"/>
    <property type="molecule type" value="Genomic_DNA"/>
</dbReference>
<feature type="compositionally biased region" description="Polar residues" evidence="1">
    <location>
        <begin position="384"/>
        <end position="395"/>
    </location>
</feature>
<sequence length="486" mass="52208">MSFLRPTASSLRRAVSGVQEEQHRRGGPSAAADIAPALGTESILHKVAPSDYSHVQSRVDTGLRSRLRTSSLTRRPTASTVPCSPSLREFADKCDSVIQRAHEVLERTREQELKVTKALEERQSQSPARHGTPPPQRESAPQQTPAKQQHCLVSPWSSPAMPNAPPSTPLAPTSAAPSTYVTTSPPLRPPPASPPTLVGLVRSPLPTQPDTDEGRSDLISHSSSLSLLDRLRRSWQRASGEAGEAPATSPTPSAVGEALCASAARVSPRKSVRFASPDKLETVTPTKVVALWSDSDEDGDEGDEEETSEDEEEQDWLPPSKKTHVESNGSSQTPLNDSVVLPPAPPPSAVKTGSRSCSGTSDSSRTAGSLSSSHSSASPPPSPKQLTRSPSLTRTSWSPQRGGIGGGSRSASRSSTSSSRPPMDHDEVKEYVTHHTIRRSLSRISRADMEDYLREEGIALPAEGHWLKRYLLAQIRSLIKQELAPQ</sequence>
<dbReference type="OrthoDB" id="267353at2759"/>
<feature type="region of interest" description="Disordered" evidence="1">
    <location>
        <begin position="235"/>
        <end position="429"/>
    </location>
</feature>
<feature type="region of interest" description="Disordered" evidence="1">
    <location>
        <begin position="118"/>
        <end position="221"/>
    </location>
</feature>
<feature type="compositionally biased region" description="Low complexity" evidence="1">
    <location>
        <begin position="349"/>
        <end position="377"/>
    </location>
</feature>
<comment type="caution">
    <text evidence="2">The sequence shown here is derived from an EMBL/GenBank/DDBJ whole genome shotgun (WGS) entry which is preliminary data.</text>
</comment>
<evidence type="ECO:0000313" key="2">
    <source>
        <dbReference type="EMBL" id="KAG5498561.1"/>
    </source>
</evidence>